<reference evidence="1" key="1">
    <citation type="submission" date="2009-09" db="EMBL/GenBank/DDBJ databases">
        <authorList>
            <person name="Weinstock G."/>
            <person name="Sodergren E."/>
            <person name="Clifton S."/>
            <person name="Fulton L."/>
            <person name="Fulton B."/>
            <person name="Courtney L."/>
            <person name="Fronick C."/>
            <person name="Harrison M."/>
            <person name="Strong C."/>
            <person name="Farmer C."/>
            <person name="Delahaunty K."/>
            <person name="Markovic C."/>
            <person name="Hall O."/>
            <person name="Minx P."/>
            <person name="Tomlinson C."/>
            <person name="Mitreva M."/>
            <person name="Nelson J."/>
            <person name="Hou S."/>
            <person name="Wollam A."/>
            <person name="Pepin K.H."/>
            <person name="Johnson M."/>
            <person name="Bhonagiri V."/>
            <person name="Nash W.E."/>
            <person name="Warren W."/>
            <person name="Chinwalla A."/>
            <person name="Mardis E.R."/>
            <person name="Wilson R.K."/>
        </authorList>
    </citation>
    <scope>NUCLEOTIDE SEQUENCE [LARGE SCALE GENOMIC DNA]</scope>
    <source>
        <strain evidence="1">ATCC 51259</strain>
    </source>
</reference>
<dbReference type="AlphaFoldDB" id="C9LDC4"/>
<organism evidence="1 2">
    <name type="scientific">Alloprevotella tannerae ATCC 51259</name>
    <dbReference type="NCBI Taxonomy" id="626522"/>
    <lineage>
        <taxon>Bacteria</taxon>
        <taxon>Pseudomonadati</taxon>
        <taxon>Bacteroidota</taxon>
        <taxon>Bacteroidia</taxon>
        <taxon>Bacteroidales</taxon>
        <taxon>Prevotellaceae</taxon>
        <taxon>Alloprevotella</taxon>
    </lineage>
</organism>
<evidence type="ECO:0000313" key="1">
    <source>
        <dbReference type="EMBL" id="EEX72877.1"/>
    </source>
</evidence>
<evidence type="ECO:0000313" key="2">
    <source>
        <dbReference type="Proteomes" id="UP000003460"/>
    </source>
</evidence>
<name>C9LDC4_9BACT</name>
<gene>
    <name evidence="1" type="ORF">GCWU000325_00193</name>
</gene>
<dbReference type="EMBL" id="ACIJ02000003">
    <property type="protein sequence ID" value="EEX72877.1"/>
    <property type="molecule type" value="Genomic_DNA"/>
</dbReference>
<proteinExistence type="predicted"/>
<accession>C9LDC4</accession>
<protein>
    <submittedName>
        <fullName evidence="1">Uncharacterized protein</fullName>
    </submittedName>
</protein>
<sequence>MLFLPLWQLFGRKRSVKSADSSALEVCKLIIIDYSPNKQKMSVGLLKGKDVFVASAACQKQRISFDQLCEPMAEDSTIGIGRHRRIFL</sequence>
<keyword evidence="2" id="KW-1185">Reference proteome</keyword>
<dbReference type="Proteomes" id="UP000003460">
    <property type="component" value="Unassembled WGS sequence"/>
</dbReference>
<comment type="caution">
    <text evidence="1">The sequence shown here is derived from an EMBL/GenBank/DDBJ whole genome shotgun (WGS) entry which is preliminary data.</text>
</comment>
<dbReference type="HOGENOM" id="CLU_2466464_0_0_10"/>